<dbReference type="InterPro" id="IPR006260">
    <property type="entry name" value="TonB/TolA_C"/>
</dbReference>
<dbReference type="Pfam" id="PF03544">
    <property type="entry name" value="TonB_C"/>
    <property type="match status" value="1"/>
</dbReference>
<evidence type="ECO:0000313" key="7">
    <source>
        <dbReference type="EMBL" id="NHZ82662.1"/>
    </source>
</evidence>
<comment type="caution">
    <text evidence="7">The sequence shown here is derived from an EMBL/GenBank/DDBJ whole genome shotgun (WGS) entry which is preliminary data.</text>
</comment>
<feature type="domain" description="TonB C-terminal" evidence="6">
    <location>
        <begin position="52"/>
        <end position="148"/>
    </location>
</feature>
<dbReference type="InterPro" id="IPR006597">
    <property type="entry name" value="Sel1-like"/>
</dbReference>
<dbReference type="PANTHER" id="PTHR11102">
    <property type="entry name" value="SEL-1-LIKE PROTEIN"/>
    <property type="match status" value="1"/>
</dbReference>
<protein>
    <submittedName>
        <fullName evidence="7">TonB family protein</fullName>
    </submittedName>
</protein>
<evidence type="ECO:0000256" key="5">
    <source>
        <dbReference type="SAM" id="SignalP"/>
    </source>
</evidence>
<dbReference type="RefSeq" id="WP_167091039.1">
    <property type="nucleotide sequence ID" value="NZ_WHJG01000036.1"/>
</dbReference>
<dbReference type="Pfam" id="PF08238">
    <property type="entry name" value="Sel1"/>
    <property type="match status" value="5"/>
</dbReference>
<feature type="chain" id="PRO_5046482221" evidence="5">
    <location>
        <begin position="31"/>
        <end position="382"/>
    </location>
</feature>
<keyword evidence="5" id="KW-0732">Signal</keyword>
<keyword evidence="4" id="KW-0472">Membrane</keyword>
<keyword evidence="3" id="KW-1133">Transmembrane helix</keyword>
<name>A0ABX0NC24_9BURK</name>
<proteinExistence type="predicted"/>
<reference evidence="7 8" key="1">
    <citation type="submission" date="2019-10" db="EMBL/GenBank/DDBJ databases">
        <title>Taxonomy of Antarctic Massilia spp.: description of Massilia rubra sp. nov., Massilia aquatica sp. nov., Massilia mucilaginosa sp. nov., Massilia frigida sp. nov. isolated from streams, lakes and regoliths.</title>
        <authorList>
            <person name="Holochova P."/>
            <person name="Sedlacek I."/>
            <person name="Kralova S."/>
            <person name="Maslanova I."/>
            <person name="Busse H.-J."/>
            <person name="Stankova E."/>
            <person name="Vrbovska V."/>
            <person name="Kovarovic V."/>
            <person name="Bartak M."/>
            <person name="Svec P."/>
            <person name="Pantucek R."/>
        </authorList>
    </citation>
    <scope>NUCLEOTIDE SEQUENCE [LARGE SCALE GENOMIC DNA]</scope>
    <source>
        <strain evidence="7 8">CCM 8695</strain>
    </source>
</reference>
<dbReference type="Gene3D" id="3.30.1150.10">
    <property type="match status" value="1"/>
</dbReference>
<organism evidence="7 8">
    <name type="scientific">Massilia frigida</name>
    <dbReference type="NCBI Taxonomy" id="2609281"/>
    <lineage>
        <taxon>Bacteria</taxon>
        <taxon>Pseudomonadati</taxon>
        <taxon>Pseudomonadota</taxon>
        <taxon>Betaproteobacteria</taxon>
        <taxon>Burkholderiales</taxon>
        <taxon>Oxalobacteraceae</taxon>
        <taxon>Telluria group</taxon>
        <taxon>Massilia</taxon>
    </lineage>
</organism>
<evidence type="ECO:0000313" key="8">
    <source>
        <dbReference type="Proteomes" id="UP000621455"/>
    </source>
</evidence>
<dbReference type="Proteomes" id="UP000621455">
    <property type="component" value="Unassembled WGS sequence"/>
</dbReference>
<dbReference type="EMBL" id="WHJG01000036">
    <property type="protein sequence ID" value="NHZ82662.1"/>
    <property type="molecule type" value="Genomic_DNA"/>
</dbReference>
<keyword evidence="2" id="KW-0812">Transmembrane</keyword>
<evidence type="ECO:0000256" key="2">
    <source>
        <dbReference type="ARBA" id="ARBA00022692"/>
    </source>
</evidence>
<dbReference type="PROSITE" id="PS52015">
    <property type="entry name" value="TONB_CTD"/>
    <property type="match status" value="1"/>
</dbReference>
<dbReference type="Gene3D" id="1.25.40.10">
    <property type="entry name" value="Tetratricopeptide repeat domain"/>
    <property type="match status" value="1"/>
</dbReference>
<sequence length="382" mass="41364">MSFPVPLSRLPRRLALMIAVLTAMSSNALAQQNMGARSPTSVVPLLVKNGKATEPVAEFRSCSKPVYPKAALYGEQEGTVTLAFLIGSDGAVKEAKVVKSSGFPLLDLAAQEGIRRCMFRPSRIDGKPVVAWTKMQYVWTLDGPTPAEAAAALPAALANAERGDPAAQYKLGSIYMDGDGVVRDPAQAFAWWRKAAEQGHVWAIYSLGAALHFGVSGKPDLAQAMIWYRKAAELNMPEAQHMMGVLTLEGIGVPVDEVVAREWFRRAAMQRLAVSQAYFAGFLLNKNTPDMLAQGIALLHKAAAQDDFTGKFLLAQCYDTGRGVPQDKAMAVTLYEKAALGGSKPAQRLMATMYERGEGVTADPVKATQWRMASQIRPPRPR</sequence>
<evidence type="ECO:0000256" key="1">
    <source>
        <dbReference type="ARBA" id="ARBA00004167"/>
    </source>
</evidence>
<dbReference type="InterPro" id="IPR050767">
    <property type="entry name" value="Sel1_AlgK"/>
</dbReference>
<dbReference type="InterPro" id="IPR037682">
    <property type="entry name" value="TonB_C"/>
</dbReference>
<accession>A0ABX0NC24</accession>
<evidence type="ECO:0000256" key="3">
    <source>
        <dbReference type="ARBA" id="ARBA00022989"/>
    </source>
</evidence>
<dbReference type="NCBIfam" id="TIGR01352">
    <property type="entry name" value="tonB_Cterm"/>
    <property type="match status" value="1"/>
</dbReference>
<evidence type="ECO:0000256" key="4">
    <source>
        <dbReference type="ARBA" id="ARBA00023136"/>
    </source>
</evidence>
<dbReference type="PANTHER" id="PTHR11102:SF160">
    <property type="entry name" value="ERAD-ASSOCIATED E3 UBIQUITIN-PROTEIN LIGASE COMPONENT HRD3"/>
    <property type="match status" value="1"/>
</dbReference>
<dbReference type="SMART" id="SM00671">
    <property type="entry name" value="SEL1"/>
    <property type="match status" value="5"/>
</dbReference>
<keyword evidence="8" id="KW-1185">Reference proteome</keyword>
<evidence type="ECO:0000259" key="6">
    <source>
        <dbReference type="PROSITE" id="PS52015"/>
    </source>
</evidence>
<dbReference type="SUPFAM" id="SSF81901">
    <property type="entry name" value="HCP-like"/>
    <property type="match status" value="2"/>
</dbReference>
<gene>
    <name evidence="7" type="ORF">F2P44_25780</name>
</gene>
<dbReference type="SUPFAM" id="SSF74653">
    <property type="entry name" value="TolA/TonB C-terminal domain"/>
    <property type="match status" value="1"/>
</dbReference>
<comment type="subcellular location">
    <subcellularLocation>
        <location evidence="1">Membrane</location>
        <topology evidence="1">Single-pass membrane protein</topology>
    </subcellularLocation>
</comment>
<feature type="signal peptide" evidence="5">
    <location>
        <begin position="1"/>
        <end position="30"/>
    </location>
</feature>
<dbReference type="InterPro" id="IPR011990">
    <property type="entry name" value="TPR-like_helical_dom_sf"/>
</dbReference>